<organism evidence="4 5">
    <name type="scientific">Corynebacterium wankanglinii</name>
    <dbReference type="NCBI Taxonomy" id="2735136"/>
    <lineage>
        <taxon>Bacteria</taxon>
        <taxon>Bacillati</taxon>
        <taxon>Actinomycetota</taxon>
        <taxon>Actinomycetes</taxon>
        <taxon>Mycobacteriales</taxon>
        <taxon>Corynebacteriaceae</taxon>
        <taxon>Corynebacterium</taxon>
    </lineage>
</organism>
<dbReference type="InterPro" id="IPR023772">
    <property type="entry name" value="DNA-bd_HTH_TetR-type_CS"/>
</dbReference>
<dbReference type="SUPFAM" id="SSF46689">
    <property type="entry name" value="Homeodomain-like"/>
    <property type="match status" value="1"/>
</dbReference>
<dbReference type="Gene3D" id="1.10.357.10">
    <property type="entry name" value="Tetracycline Repressor, domain 2"/>
    <property type="match status" value="1"/>
</dbReference>
<reference evidence="4 5" key="1">
    <citation type="submission" date="2020-05" db="EMBL/GenBank/DDBJ databases">
        <title>Descriptions of Corynebacterium xxxx sp. nov., Corynebacterium yyyy sp. nov. and Corynebacterium zzzz sp. nov.</title>
        <authorList>
            <person name="Zhang G."/>
        </authorList>
    </citation>
    <scope>NUCLEOTIDE SEQUENCE [LARGE SCALE GENOMIC DNA]</scope>
    <source>
        <strain evidence="5">zg-913</strain>
    </source>
</reference>
<keyword evidence="1" id="KW-0805">Transcription regulation</keyword>
<protein>
    <submittedName>
        <fullName evidence="4">TetR/AcrR family transcriptional regulator</fullName>
    </submittedName>
</protein>
<evidence type="ECO:0000313" key="4">
    <source>
        <dbReference type="EMBL" id="MBA1837221.1"/>
    </source>
</evidence>
<dbReference type="PROSITE" id="PS01081">
    <property type="entry name" value="HTH_TETR_1"/>
    <property type="match status" value="1"/>
</dbReference>
<dbReference type="GO" id="GO:0000976">
    <property type="term" value="F:transcription cis-regulatory region binding"/>
    <property type="evidence" value="ECO:0007669"/>
    <property type="project" value="TreeGrafter"/>
</dbReference>
<dbReference type="GO" id="GO:0003700">
    <property type="term" value="F:DNA-binding transcription factor activity"/>
    <property type="evidence" value="ECO:0007669"/>
    <property type="project" value="TreeGrafter"/>
</dbReference>
<dbReference type="Gene3D" id="1.10.10.60">
    <property type="entry name" value="Homeodomain-like"/>
    <property type="match status" value="1"/>
</dbReference>
<dbReference type="PANTHER" id="PTHR30055:SF234">
    <property type="entry name" value="HTH-TYPE TRANSCRIPTIONAL REGULATOR BETI"/>
    <property type="match status" value="1"/>
</dbReference>
<proteinExistence type="predicted"/>
<dbReference type="AlphaFoldDB" id="A0A7H0K906"/>
<sequence>MQLTRGRITDAALRILAEYGLADVSMRRVATSLGVAPGALYWHFESKQELIASLAEAIVQPLFDDPLPDPARLSSELRAAVLAVRDGAEVVVAAVSQPGARVQLDLEARFVASVRGLLGEAASIGNAMDKVHAGARGLLHLTLGNAAVHQSAAQLAQATGSAFSDDDGSAEHAAAVAFLLEGLKRSE</sequence>
<dbReference type="Pfam" id="PF00440">
    <property type="entry name" value="TetR_N"/>
    <property type="match status" value="1"/>
</dbReference>
<keyword evidence="3" id="KW-0804">Transcription</keyword>
<evidence type="ECO:0000313" key="5">
    <source>
        <dbReference type="Proteomes" id="UP000577408"/>
    </source>
</evidence>
<evidence type="ECO:0000256" key="1">
    <source>
        <dbReference type="ARBA" id="ARBA00023015"/>
    </source>
</evidence>
<dbReference type="PROSITE" id="PS50977">
    <property type="entry name" value="HTH_TETR_2"/>
    <property type="match status" value="1"/>
</dbReference>
<name>A0A7H0K906_9CORY</name>
<dbReference type="InterPro" id="IPR009057">
    <property type="entry name" value="Homeodomain-like_sf"/>
</dbReference>
<keyword evidence="5" id="KW-1185">Reference proteome</keyword>
<comment type="caution">
    <text evidence="4">The sequence shown here is derived from an EMBL/GenBank/DDBJ whole genome shotgun (WGS) entry which is preliminary data.</text>
</comment>
<dbReference type="EMBL" id="JABFED010000002">
    <property type="protein sequence ID" value="MBA1837221.1"/>
    <property type="molecule type" value="Genomic_DNA"/>
</dbReference>
<dbReference type="Proteomes" id="UP000577408">
    <property type="component" value="Unassembled WGS sequence"/>
</dbReference>
<evidence type="ECO:0000256" key="3">
    <source>
        <dbReference type="ARBA" id="ARBA00023163"/>
    </source>
</evidence>
<evidence type="ECO:0000256" key="2">
    <source>
        <dbReference type="ARBA" id="ARBA00023125"/>
    </source>
</evidence>
<dbReference type="RefSeq" id="WP_181191919.1">
    <property type="nucleotide sequence ID" value="NZ_JABFED010000002.1"/>
</dbReference>
<dbReference type="InterPro" id="IPR001647">
    <property type="entry name" value="HTH_TetR"/>
</dbReference>
<accession>A0A7H0K906</accession>
<keyword evidence="2" id="KW-0238">DNA-binding</keyword>
<dbReference type="PRINTS" id="PR00455">
    <property type="entry name" value="HTHTETR"/>
</dbReference>
<gene>
    <name evidence="4" type="ORF">HMA55_04775</name>
</gene>
<dbReference type="PANTHER" id="PTHR30055">
    <property type="entry name" value="HTH-TYPE TRANSCRIPTIONAL REGULATOR RUTR"/>
    <property type="match status" value="1"/>
</dbReference>
<dbReference type="InterPro" id="IPR050109">
    <property type="entry name" value="HTH-type_TetR-like_transc_reg"/>
</dbReference>